<dbReference type="InterPro" id="IPR003635">
    <property type="entry name" value="Neurokinin-B/TAC3"/>
</dbReference>
<dbReference type="GO" id="GO:0045777">
    <property type="term" value="P:positive regulation of blood pressure"/>
    <property type="evidence" value="ECO:0007669"/>
    <property type="project" value="TreeGrafter"/>
</dbReference>
<feature type="signal peptide" evidence="9">
    <location>
        <begin position="1"/>
        <end position="30"/>
    </location>
</feature>
<comment type="similarity">
    <text evidence="2">Belongs to the tachykinin family.</text>
</comment>
<reference evidence="10" key="1">
    <citation type="journal article" date="2016" name="Nat. Commun.">
        <title>The channel catfish genome sequence provides insights into the evolution of scale formation in teleosts.</title>
        <authorList>
            <person name="Liu Z."/>
            <person name="Liu S."/>
            <person name="Yao J."/>
            <person name="Bao L."/>
            <person name="Zhang J."/>
            <person name="Li Y."/>
            <person name="Jiang C."/>
            <person name="Sun L."/>
            <person name="Wang R."/>
            <person name="Zhang Y."/>
            <person name="Zhou T."/>
            <person name="Zeng Q."/>
            <person name="Fu Q."/>
            <person name="Gao S."/>
            <person name="Li N."/>
            <person name="Koren S."/>
            <person name="Jiang Y."/>
            <person name="Zimin A."/>
            <person name="Xu P."/>
            <person name="Phillippy A.M."/>
            <person name="Geng X."/>
            <person name="Song L."/>
            <person name="Sun F."/>
            <person name="Li C."/>
            <person name="Wang X."/>
            <person name="Chen A."/>
            <person name="Jin Y."/>
            <person name="Yuan Z."/>
            <person name="Yang Y."/>
            <person name="Tan S."/>
            <person name="Peatman E."/>
            <person name="Lu J."/>
            <person name="Qin Z."/>
            <person name="Dunham R."/>
            <person name="Li Z."/>
            <person name="Sonstegard T."/>
            <person name="Feng J."/>
            <person name="Danzmann R.G."/>
            <person name="Schroeder S."/>
            <person name="Scheffler B."/>
            <person name="Duke M.V."/>
            <person name="Ballard L."/>
            <person name="Kucuktas H."/>
            <person name="Kaltenboeck L."/>
            <person name="Liu H."/>
            <person name="Armbruster J."/>
            <person name="Xie Y."/>
            <person name="Kirby M.L."/>
            <person name="Tian Y."/>
            <person name="Flanagan M.E."/>
            <person name="Mu W."/>
            <person name="Waldbieser G.C."/>
        </authorList>
    </citation>
    <scope>NUCLEOTIDE SEQUENCE [LARGE SCALE GENOMIC DNA]</scope>
    <source>
        <strain evidence="10">SDA103</strain>
    </source>
</reference>
<dbReference type="PROSITE" id="PS00267">
    <property type="entry name" value="TACHYKININ"/>
    <property type="match status" value="1"/>
</dbReference>
<keyword evidence="5 9" id="KW-0732">Signal</keyword>
<evidence type="ECO:0000313" key="10">
    <source>
        <dbReference type="Proteomes" id="UP000221080"/>
    </source>
</evidence>
<gene>
    <name evidence="11" type="primary">tac3b</name>
</gene>
<proteinExistence type="inferred from homology"/>
<keyword evidence="10" id="KW-1185">Reference proteome</keyword>
<evidence type="ECO:0000256" key="3">
    <source>
        <dbReference type="ARBA" id="ARBA00022525"/>
    </source>
</evidence>
<keyword evidence="4" id="KW-0165">Cleavage on pair of basic residues</keyword>
<keyword evidence="6" id="KW-0027">Amidation</keyword>
<dbReference type="PANTHER" id="PTHR15536:SF1">
    <property type="entry name" value="TACHYKININ-3"/>
    <property type="match status" value="1"/>
</dbReference>
<dbReference type="RefSeq" id="XP_047014704.1">
    <property type="nucleotide sequence ID" value="XM_047158748.2"/>
</dbReference>
<protein>
    <submittedName>
        <fullName evidence="11">Tachykinin-3b isoform X2</fullName>
    </submittedName>
</protein>
<dbReference type="GO" id="GO:0007218">
    <property type="term" value="P:neuropeptide signaling pathway"/>
    <property type="evidence" value="ECO:0007669"/>
    <property type="project" value="UniProtKB-KW"/>
</dbReference>
<dbReference type="CTD" id="569642"/>
<keyword evidence="3" id="KW-0964">Secreted</keyword>
<accession>A0A979F3F0</accession>
<evidence type="ECO:0000256" key="2">
    <source>
        <dbReference type="ARBA" id="ARBA00007518"/>
    </source>
</evidence>
<reference evidence="11" key="2">
    <citation type="submission" date="2025-08" db="UniProtKB">
        <authorList>
            <consortium name="RefSeq"/>
        </authorList>
    </citation>
    <scope>IDENTIFICATION</scope>
    <source>
        <tissue evidence="11">Blood</tissue>
    </source>
</reference>
<comment type="function">
    <text evidence="8">Tachykinins are active peptides which excite neurons, evoke behavioral responses, are potent vasodilators and secretagogues, and contract (directly or indirectly) many smooth muscles. Is a critical central regulator of gonadal function.</text>
</comment>
<comment type="subcellular location">
    <subcellularLocation>
        <location evidence="1">Secreted</location>
    </subcellularLocation>
</comment>
<dbReference type="InterPro" id="IPR013055">
    <property type="entry name" value="Tachy_Neuro_lke_CS"/>
</dbReference>
<evidence type="ECO:0000256" key="8">
    <source>
        <dbReference type="ARBA" id="ARBA00045164"/>
    </source>
</evidence>
<dbReference type="PANTHER" id="PTHR15536">
    <property type="entry name" value="TACHYKININ-3"/>
    <property type="match status" value="1"/>
</dbReference>
<name>A0A979F3F0_ICTPU</name>
<organism evidence="10 11">
    <name type="scientific">Ictalurus punctatus</name>
    <name type="common">Channel catfish</name>
    <name type="synonym">Silurus punctatus</name>
    <dbReference type="NCBI Taxonomy" id="7998"/>
    <lineage>
        <taxon>Eukaryota</taxon>
        <taxon>Metazoa</taxon>
        <taxon>Chordata</taxon>
        <taxon>Craniata</taxon>
        <taxon>Vertebrata</taxon>
        <taxon>Euteleostomi</taxon>
        <taxon>Actinopterygii</taxon>
        <taxon>Neopterygii</taxon>
        <taxon>Teleostei</taxon>
        <taxon>Ostariophysi</taxon>
        <taxon>Siluriformes</taxon>
        <taxon>Ictaluridae</taxon>
        <taxon>Ictalurus</taxon>
    </lineage>
</organism>
<dbReference type="Proteomes" id="UP000221080">
    <property type="component" value="Chromosome 11"/>
</dbReference>
<evidence type="ECO:0000256" key="4">
    <source>
        <dbReference type="ARBA" id="ARBA00022685"/>
    </source>
</evidence>
<sequence length="115" mass="13443">MRTMRTMRTMRSCVLHLLFLLLLSCKTSFSSFTVQDSSGREMRQYNEVEDDSFIGLMGKRSSDLTAELPRRRDVSDVFVGLFGRRDVDSGLAAWRRERRGGVFSNNRRLRYRRPA</sequence>
<dbReference type="GO" id="GO:0007217">
    <property type="term" value="P:tachykinin receptor signaling pathway"/>
    <property type="evidence" value="ECO:0007669"/>
    <property type="project" value="InterPro"/>
</dbReference>
<feature type="chain" id="PRO_5037333079" evidence="9">
    <location>
        <begin position="31"/>
        <end position="115"/>
    </location>
</feature>
<evidence type="ECO:0000313" key="11">
    <source>
        <dbReference type="RefSeq" id="XP_047014704.1"/>
    </source>
</evidence>
<evidence type="ECO:0000256" key="5">
    <source>
        <dbReference type="ARBA" id="ARBA00022729"/>
    </source>
</evidence>
<dbReference type="GeneID" id="124628671"/>
<evidence type="ECO:0000256" key="9">
    <source>
        <dbReference type="SAM" id="SignalP"/>
    </source>
</evidence>
<evidence type="ECO:0000256" key="6">
    <source>
        <dbReference type="ARBA" id="ARBA00022815"/>
    </source>
</evidence>
<evidence type="ECO:0000256" key="1">
    <source>
        <dbReference type="ARBA" id="ARBA00004613"/>
    </source>
</evidence>
<dbReference type="PROSITE" id="PS51257">
    <property type="entry name" value="PROKAR_LIPOPROTEIN"/>
    <property type="match status" value="1"/>
</dbReference>
<evidence type="ECO:0000256" key="7">
    <source>
        <dbReference type="ARBA" id="ARBA00023320"/>
    </source>
</evidence>
<keyword evidence="7" id="KW-0527">Neuropeptide</keyword>
<dbReference type="AlphaFoldDB" id="A0A979F3F0"/>
<dbReference type="GO" id="GO:0005576">
    <property type="term" value="C:extracellular region"/>
    <property type="evidence" value="ECO:0007669"/>
    <property type="project" value="UniProtKB-SubCell"/>
</dbReference>